<dbReference type="RefSeq" id="WP_221229410.1">
    <property type="nucleotide sequence ID" value="NZ_JACIJS010000006.1"/>
</dbReference>
<protein>
    <submittedName>
        <fullName evidence="2">Uncharacterized protein (TIGR03084 family)</fullName>
    </submittedName>
</protein>
<organism evidence="2 3">
    <name type="scientific">Rubricella aquisinus</name>
    <dbReference type="NCBI Taxonomy" id="2028108"/>
    <lineage>
        <taxon>Bacteria</taxon>
        <taxon>Pseudomonadati</taxon>
        <taxon>Pseudomonadota</taxon>
        <taxon>Alphaproteobacteria</taxon>
        <taxon>Rhodobacterales</taxon>
        <taxon>Paracoccaceae</taxon>
        <taxon>Rubricella</taxon>
    </lineage>
</organism>
<dbReference type="SUPFAM" id="SSF109854">
    <property type="entry name" value="DinB/YfiT-like putative metalloenzymes"/>
    <property type="match status" value="1"/>
</dbReference>
<keyword evidence="3" id="KW-1185">Reference proteome</keyword>
<gene>
    <name evidence="2" type="ORF">FHS89_002334</name>
</gene>
<evidence type="ECO:0000313" key="3">
    <source>
        <dbReference type="Proteomes" id="UP000553766"/>
    </source>
</evidence>
<dbReference type="EMBL" id="JACIJS010000006">
    <property type="protein sequence ID" value="MBB5516308.1"/>
    <property type="molecule type" value="Genomic_DNA"/>
</dbReference>
<dbReference type="AlphaFoldDB" id="A0A840WMK2"/>
<dbReference type="InterPro" id="IPR034660">
    <property type="entry name" value="DinB/YfiT-like"/>
</dbReference>
<reference evidence="2 3" key="1">
    <citation type="submission" date="2020-08" db="EMBL/GenBank/DDBJ databases">
        <title>Genomic Encyclopedia of Type Strains, Phase IV (KMG-IV): sequencing the most valuable type-strain genomes for metagenomic binning, comparative biology and taxonomic classification.</title>
        <authorList>
            <person name="Goeker M."/>
        </authorList>
    </citation>
    <scope>NUCLEOTIDE SEQUENCE [LARGE SCALE GENOMIC DNA]</scope>
    <source>
        <strain evidence="2 3">DSM 103377</strain>
    </source>
</reference>
<feature type="domain" description="Mycothiol-dependent maleylpyruvate isomerase metal-binding" evidence="1">
    <location>
        <begin position="10"/>
        <end position="142"/>
    </location>
</feature>
<dbReference type="InterPro" id="IPR017517">
    <property type="entry name" value="Maleyloyr_isom"/>
</dbReference>
<proteinExistence type="predicted"/>
<dbReference type="InterPro" id="IPR024344">
    <property type="entry name" value="MDMPI_metal-binding"/>
</dbReference>
<dbReference type="GO" id="GO:0046872">
    <property type="term" value="F:metal ion binding"/>
    <property type="evidence" value="ECO:0007669"/>
    <property type="project" value="InterPro"/>
</dbReference>
<accession>A0A840WMK2</accession>
<comment type="caution">
    <text evidence="2">The sequence shown here is derived from an EMBL/GenBank/DDBJ whole genome shotgun (WGS) entry which is preliminary data.</text>
</comment>
<dbReference type="Proteomes" id="UP000553766">
    <property type="component" value="Unassembled WGS sequence"/>
</dbReference>
<name>A0A840WMK2_9RHOB</name>
<evidence type="ECO:0000313" key="2">
    <source>
        <dbReference type="EMBL" id="MBB5516308.1"/>
    </source>
</evidence>
<sequence>MTMQQATDFVEETRALARIVTPDILSIKTGFKGWSIEQIIRHLHVWTTMVAYAQSDEARFVETLETLHPAFLKGRVWEAEALFMPQTGAALLSDWRDMAEEVGARWAGVDPKQRIPWVGTSMSARSAMTARQMETWAHGQAIYDALGLARVDADRLKNIAVLGINTFDWTYQNRGLTPPDTRPTVILTAPSGAEWRFEGSDDVVRGSGTGFCQTVTQTRNVADTDIVTMGPVAAFWMGNAQCFAGPPHDPPAPGTRGPR</sequence>
<dbReference type="Pfam" id="PF11716">
    <property type="entry name" value="MDMPI_N"/>
    <property type="match status" value="1"/>
</dbReference>
<dbReference type="NCBIfam" id="TIGR03083">
    <property type="entry name" value="maleylpyruvate isomerase family mycothiol-dependent enzyme"/>
    <property type="match status" value="1"/>
</dbReference>
<evidence type="ECO:0000259" key="1">
    <source>
        <dbReference type="Pfam" id="PF11716"/>
    </source>
</evidence>